<dbReference type="GeneID" id="78361403"/>
<protein>
    <submittedName>
        <fullName evidence="2">Type II-B CRISPR-associated RNA-guided endonuclease Cas9/Csx12</fullName>
    </submittedName>
</protein>
<dbReference type="InterPro" id="IPR013492">
    <property type="entry name" value="CRISPR-assoc_Cas9/Csx12"/>
</dbReference>
<dbReference type="SMR" id="A0A227KE69"/>
<dbReference type="Pfam" id="PF21069">
    <property type="entry name" value="Csx12"/>
    <property type="match status" value="1"/>
</dbReference>
<sequence>MESSKYIFPVGIDMGAKYTGVFMLSHLDGVLPTAADATAMTIVNSDKIHYSMKHRTAVRHRVRSKKRFVLARRLLNLIVDHQLMKAGFVLSAQEKSQLTEALSGYLKRRGYSRIETEIDLDSLNDVDPIVFAMCPGFEDFFSSDIELLTQWNSLTADLSEVNKINSNKKIPDVKTFKKYVKDNFPDYSSKESLERYLEARKTIIEAARQISELTSLGHLHREKYLDNILHDMGRDSRLKKIGEAFGGICRFWNLIGNLSNLQLRALRWYFNDPWIEKVKPVETENSQPLNEQKLKDIWVRAYKYFHPDPENKARISDVIRALSKADDIIDCLCELDCKSTIPPYEDQNNRRPPLDYTLYLNPAKLTEVYGDSWRSWASRLVNADSDLQDNLDVILQNRDRKSRRTTQDSLDFRLSYILQRALDRSKVNDIFEIRKILSSPTLYSEAATRNLLLFKTLEEQNFGPFLDFARRYFYEVAKAQKGLWNEKESILERSDLHPKQKKKVLDRLVANVLRVDEETAKRFIADVWNGKVKGNSTVKSICTRIEQLRKDRGSAFNLEYQSALTKAALGNEKLDSEEKEYVKLKQDVSLTAAFIGEQLGLSDEQRTKFANPFSLAQLYTIIETERSGFTKITTAALLENAWRLTFKNGAAQCGPLPADSVRPFDGYMRRVLERNAREVGKRLIEKIKRDTQDQGAEIVVPILVEENKFNFTASLLELKRLELSDSRLKKKQEKIEKAGEAQKKKWLSKEERIKDDAKGICAYTGAPLNSEGEVDHIIPRSKTIKNYSSIFNSEVNLIFVSRQGNAAKKENLYFLKQLNSAYLTAVFGTSDFSTIESKIESTVQQLIENKRLGYLDLLSQEERNCVRHALFLNPGSDARKEVLSVLGARRKTVVNGSQAWFIRTLRSYLENGLQNWLTETGNKLSFDAFSIPAVTVSSLRSQLGELENSMFKEDIQSVSSHSVDAMCVYAAACGDASAECVLHGDALLADSHSMRAAQLLKKLYPETCQVVQISPKSFSQKDRINNSAIFKDTIYAERFLNIYKKKEEVFVGFDNDKKGSNEKESLTQVKGKNPHLLLQILEPFFEKRNESKDEGTYRIDKTKAFQLMGKAGCALLSNDESRQLSLLNQLHYTTLKQEVLTELVDTASKKIKLKSKYQSNFKREFLLKLELRDRERQFSAKGNIVYPSYKRWQELSEELSNFLTACPEGGLEEVNARLSSLWTTSEKSSVRHKKVKRSMSLPMLASQSGAVRIRRKDFRDGYVYQSIDANQLYYGFSKKDGKILFNSPLPHPRLTTKNLKIYEYQYQPVNECVKMDEWKTVYEKEGVIVEHAPGTKARRYIRATLPFDLYLLWDKELQKAKDKSSLTLPSKVIRETKDFFEEGIYKNEELAQFFPKPRENNKKFTMNIELVGSTVKFSYVTA</sequence>
<dbReference type="EMBL" id="NHMP01000007">
    <property type="protein sequence ID" value="OXE45805.1"/>
    <property type="molecule type" value="Genomic_DNA"/>
</dbReference>
<dbReference type="Proteomes" id="UP000214610">
    <property type="component" value="Unassembled WGS sequence"/>
</dbReference>
<name>A0A227KE69_9BURK</name>
<dbReference type="RefSeq" id="WP_066592711.1">
    <property type="nucleotide sequence ID" value="NZ_CAJTBZ010000015.1"/>
</dbReference>
<keyword evidence="2" id="KW-0255">Endonuclease</keyword>
<dbReference type="Gene3D" id="1.10.30.50">
    <property type="match status" value="1"/>
</dbReference>
<dbReference type="NCBIfam" id="TIGR03031">
    <property type="entry name" value="cas_csx12"/>
    <property type="match status" value="1"/>
</dbReference>
<proteinExistence type="predicted"/>
<accession>A0A227KE69</accession>
<evidence type="ECO:0000313" key="3">
    <source>
        <dbReference type="Proteomes" id="UP000214610"/>
    </source>
</evidence>
<reference evidence="3" key="1">
    <citation type="submission" date="2017-05" db="EMBL/GenBank/DDBJ databases">
        <title>Improved OligoMM genomes.</title>
        <authorList>
            <person name="Garzetti D."/>
        </authorList>
    </citation>
    <scope>NUCLEOTIDE SEQUENCE [LARGE SCALE GENOMIC DNA]</scope>
    <source>
        <strain evidence="3">YL45</strain>
    </source>
</reference>
<dbReference type="InterPro" id="IPR049465">
    <property type="entry name" value="Cas9_lobe"/>
</dbReference>
<organism evidence="2 3">
    <name type="scientific">Turicimonas muris</name>
    <dbReference type="NCBI Taxonomy" id="1796652"/>
    <lineage>
        <taxon>Bacteria</taxon>
        <taxon>Pseudomonadati</taxon>
        <taxon>Pseudomonadota</taxon>
        <taxon>Betaproteobacteria</taxon>
        <taxon>Burkholderiales</taxon>
        <taxon>Sutterellaceae</taxon>
        <taxon>Turicimonas</taxon>
    </lineage>
</organism>
<feature type="domain" description="CRISPR-associated endonuclease Cas9 alpha-helical lobe" evidence="1">
    <location>
        <begin position="53"/>
        <end position="644"/>
    </location>
</feature>
<evidence type="ECO:0000313" key="2">
    <source>
        <dbReference type="EMBL" id="OXE45805.1"/>
    </source>
</evidence>
<gene>
    <name evidence="2" type="ORF">ADH67_10310</name>
</gene>
<comment type="caution">
    <text evidence="2">The sequence shown here is derived from an EMBL/GenBank/DDBJ whole genome shotgun (WGS) entry which is preliminary data.</text>
</comment>
<dbReference type="GO" id="GO:0004519">
    <property type="term" value="F:endonuclease activity"/>
    <property type="evidence" value="ECO:0007669"/>
    <property type="project" value="UniProtKB-KW"/>
</dbReference>
<keyword evidence="3" id="KW-1185">Reference proteome</keyword>
<keyword evidence="2" id="KW-0540">Nuclease</keyword>
<keyword evidence="2" id="KW-0378">Hydrolase</keyword>
<evidence type="ECO:0000259" key="1">
    <source>
        <dbReference type="Pfam" id="PF21069"/>
    </source>
</evidence>